<keyword evidence="4 5" id="KW-0546">Nucleotide metabolism</keyword>
<dbReference type="Proteomes" id="UP000268973">
    <property type="component" value="Unassembled WGS sequence"/>
</dbReference>
<feature type="site" description="Important for catalytic activity" evidence="5">
    <location>
        <position position="243"/>
    </location>
</feature>
<dbReference type="FunFam" id="3.20.20.140:FF:000039">
    <property type="entry name" value="Adenine deaminase"/>
    <property type="match status" value="1"/>
</dbReference>
<feature type="binding site" evidence="5">
    <location>
        <position position="300"/>
    </location>
    <ligand>
        <name>Zn(2+)</name>
        <dbReference type="ChEBI" id="CHEBI:29105"/>
        <note>catalytic</note>
    </ligand>
</feature>
<feature type="binding site" evidence="5">
    <location>
        <position position="39"/>
    </location>
    <ligand>
        <name>Zn(2+)</name>
        <dbReference type="ChEBI" id="CHEBI:29105"/>
        <note>catalytic</note>
    </ligand>
</feature>
<comment type="cofactor">
    <cofactor evidence="5">
        <name>Zn(2+)</name>
        <dbReference type="ChEBI" id="CHEBI:29105"/>
    </cofactor>
    <text evidence="5">Binds 1 zinc ion per subunit.</text>
</comment>
<keyword evidence="3 5" id="KW-0862">Zinc</keyword>
<dbReference type="SUPFAM" id="SSF51556">
    <property type="entry name" value="Metallo-dependent hydrolases"/>
    <property type="match status" value="1"/>
</dbReference>
<feature type="binding site" evidence="5">
    <location>
        <position position="301"/>
    </location>
    <ligand>
        <name>substrate</name>
    </ligand>
</feature>
<evidence type="ECO:0000313" key="8">
    <source>
        <dbReference type="Proteomes" id="UP000268973"/>
    </source>
</evidence>
<dbReference type="GO" id="GO:0006146">
    <property type="term" value="P:adenine catabolic process"/>
    <property type="evidence" value="ECO:0007669"/>
    <property type="project" value="UniProtKB-UniRule"/>
</dbReference>
<name>A0A3S0P715_9VIBR</name>
<reference evidence="7 8" key="1">
    <citation type="submission" date="2018-12" db="EMBL/GenBank/DDBJ databases">
        <title>Vibrio sp. isolated from China Sea.</title>
        <authorList>
            <person name="Li Y."/>
        </authorList>
    </citation>
    <scope>NUCLEOTIDE SEQUENCE [LARGE SCALE GENOMIC DNA]</scope>
    <source>
        <strain evidence="7 8">BEI207</strain>
    </source>
</reference>
<keyword evidence="2 5" id="KW-0378">Hydrolase</keyword>
<dbReference type="HAMAP" id="MF_01962">
    <property type="entry name" value="Adenine_deaminase"/>
    <property type="match status" value="1"/>
</dbReference>
<dbReference type="GO" id="GO:0005829">
    <property type="term" value="C:cytosol"/>
    <property type="evidence" value="ECO:0007669"/>
    <property type="project" value="TreeGrafter"/>
</dbReference>
<dbReference type="PANTHER" id="PTHR43114:SF6">
    <property type="entry name" value="ADENINE DEAMINASE"/>
    <property type="match status" value="1"/>
</dbReference>
<organism evidence="7 8">
    <name type="scientific">Vibrio aquaticus</name>
    <dbReference type="NCBI Taxonomy" id="2496559"/>
    <lineage>
        <taxon>Bacteria</taxon>
        <taxon>Pseudomonadati</taxon>
        <taxon>Pseudomonadota</taxon>
        <taxon>Gammaproteobacteria</taxon>
        <taxon>Vibrionales</taxon>
        <taxon>Vibrionaceae</taxon>
        <taxon>Vibrio</taxon>
    </lineage>
</organism>
<dbReference type="PANTHER" id="PTHR43114">
    <property type="entry name" value="ADENINE DEAMINASE"/>
    <property type="match status" value="1"/>
</dbReference>
<proteinExistence type="inferred from homology"/>
<dbReference type="CDD" id="cd01320">
    <property type="entry name" value="ADA"/>
    <property type="match status" value="1"/>
</dbReference>
<dbReference type="AlphaFoldDB" id="A0A3S0P715"/>
<dbReference type="OrthoDB" id="105475at2"/>
<comment type="catalytic activity">
    <reaction evidence="5">
        <text>adenine + H2O + H(+) = hypoxanthine + NH4(+)</text>
        <dbReference type="Rhea" id="RHEA:23688"/>
        <dbReference type="ChEBI" id="CHEBI:15377"/>
        <dbReference type="ChEBI" id="CHEBI:15378"/>
        <dbReference type="ChEBI" id="CHEBI:16708"/>
        <dbReference type="ChEBI" id="CHEBI:17368"/>
        <dbReference type="ChEBI" id="CHEBI:28938"/>
        <dbReference type="EC" id="3.5.4.2"/>
    </reaction>
</comment>
<feature type="binding site" evidence="5">
    <location>
        <position position="41"/>
    </location>
    <ligand>
        <name>Zn(2+)</name>
        <dbReference type="ChEBI" id="CHEBI:29105"/>
        <note>catalytic</note>
    </ligand>
</feature>
<evidence type="ECO:0000256" key="1">
    <source>
        <dbReference type="ARBA" id="ARBA00022723"/>
    </source>
</evidence>
<protein>
    <recommendedName>
        <fullName evidence="5">Adenine deaminase</fullName>
        <shortName evidence="5">ADE</shortName>
        <ecNumber evidence="5">3.5.4.2</ecNumber>
    </recommendedName>
    <alternativeName>
        <fullName evidence="5">Adenine aminohydrolase</fullName>
        <shortName evidence="5">AAH</shortName>
    </alternativeName>
</protein>
<dbReference type="InterPro" id="IPR032466">
    <property type="entry name" value="Metal_Hydrolase"/>
</dbReference>
<accession>A0A3S0P715</accession>
<evidence type="ECO:0000256" key="4">
    <source>
        <dbReference type="ARBA" id="ARBA00023080"/>
    </source>
</evidence>
<evidence type="ECO:0000256" key="3">
    <source>
        <dbReference type="ARBA" id="ARBA00022833"/>
    </source>
</evidence>
<dbReference type="InterPro" id="IPR028892">
    <property type="entry name" value="ADE"/>
</dbReference>
<keyword evidence="8" id="KW-1185">Reference proteome</keyword>
<dbReference type="GO" id="GO:0008270">
    <property type="term" value="F:zinc ion binding"/>
    <property type="evidence" value="ECO:0007669"/>
    <property type="project" value="UniProtKB-UniRule"/>
</dbReference>
<feature type="domain" description="Adenosine deaminase" evidence="6">
    <location>
        <begin position="34"/>
        <end position="352"/>
    </location>
</feature>
<evidence type="ECO:0000259" key="6">
    <source>
        <dbReference type="Pfam" id="PF00962"/>
    </source>
</evidence>
<comment type="function">
    <text evidence="5">Catalyzes the hydrolytic deamination of adenine to hypoxanthine. Plays an important role in the purine salvage pathway and in nitrogen catabolism.</text>
</comment>
<feature type="binding site" evidence="5">
    <location>
        <position position="219"/>
    </location>
    <ligand>
        <name>Zn(2+)</name>
        <dbReference type="ChEBI" id="CHEBI:29105"/>
        <note>catalytic</note>
    </ligand>
</feature>
<dbReference type="Gene3D" id="3.20.20.140">
    <property type="entry name" value="Metal-dependent hydrolases"/>
    <property type="match status" value="1"/>
</dbReference>
<evidence type="ECO:0000256" key="2">
    <source>
        <dbReference type="ARBA" id="ARBA00022801"/>
    </source>
</evidence>
<dbReference type="EC" id="3.5.4.2" evidence="5"/>
<sequence length="363" mass="41190">MLDTFLEKSACRTPINVNGDASVNQQTSFIEQLPKVELHLHIEGSLEPEMMFELAQRNGVSLPFSTPEEVKAAYQFTNLQSFLDIYYQGANVLIHERDFYDLTWAYLLRCQQDNVVHTEIFFDPQTHTDRGIAFDTVINGIYSALRDGEEKLGISSQIIMCFLRHLDEESAFDTLFEAMAHKDKIVGVGLDSSELGHPPEKFARVFRKALDEGFLTVAHAGEEGPVSNIYDSLELLKVSRIDHGVRCSDDENLLHALSNSKMPLTVCPLSNTKLKVFERMEDHNIVELLRRGLCVTINSDDPAYFGGYMNDNFKAVAESHQMSEQELAMFTRNAIMASFISEEQKSHLLDKLGQFVSHYHQDK</sequence>
<dbReference type="InterPro" id="IPR001365">
    <property type="entry name" value="A_deaminase_dom"/>
</dbReference>
<evidence type="ECO:0000256" key="5">
    <source>
        <dbReference type="HAMAP-Rule" id="MF_01962"/>
    </source>
</evidence>
<dbReference type="Pfam" id="PF00962">
    <property type="entry name" value="A_deaminase"/>
    <property type="match status" value="1"/>
</dbReference>
<dbReference type="InterPro" id="IPR006330">
    <property type="entry name" value="Ado/ade_deaminase"/>
</dbReference>
<feature type="active site" description="Proton donor" evidence="5">
    <location>
        <position position="222"/>
    </location>
</feature>
<dbReference type="GO" id="GO:0009117">
    <property type="term" value="P:nucleotide metabolic process"/>
    <property type="evidence" value="ECO:0007669"/>
    <property type="project" value="UniProtKB-KW"/>
</dbReference>
<keyword evidence="1 5" id="KW-0479">Metal-binding</keyword>
<dbReference type="GO" id="GO:0043103">
    <property type="term" value="P:hypoxanthine salvage"/>
    <property type="evidence" value="ECO:0007669"/>
    <property type="project" value="UniProtKB-UniRule"/>
</dbReference>
<dbReference type="NCBIfam" id="TIGR01430">
    <property type="entry name" value="aden_deam"/>
    <property type="match status" value="1"/>
</dbReference>
<comment type="caution">
    <text evidence="7">The sequence shown here is derived from an EMBL/GenBank/DDBJ whole genome shotgun (WGS) entry which is preliminary data.</text>
</comment>
<evidence type="ECO:0000313" key="7">
    <source>
        <dbReference type="EMBL" id="RTZ16482.1"/>
    </source>
</evidence>
<dbReference type="EMBL" id="RXZH01000002">
    <property type="protein sequence ID" value="RTZ16482.1"/>
    <property type="molecule type" value="Genomic_DNA"/>
</dbReference>
<comment type="similarity">
    <text evidence="5">Belongs to the metallo-dependent hydrolases superfamily. Adenosine and AMP deaminases family. Adenine deaminase type 2 subfamily.</text>
</comment>
<dbReference type="NCBIfam" id="NF006850">
    <property type="entry name" value="PRK09358.1-6"/>
    <property type="match status" value="1"/>
</dbReference>
<gene>
    <name evidence="7" type="ORF">EJ063_06675</name>
</gene>
<dbReference type="GO" id="GO:0000034">
    <property type="term" value="F:adenine deaminase activity"/>
    <property type="evidence" value="ECO:0007669"/>
    <property type="project" value="UniProtKB-UniRule"/>
</dbReference>